<dbReference type="GO" id="GO:0004177">
    <property type="term" value="F:aminopeptidase activity"/>
    <property type="evidence" value="ECO:0007669"/>
    <property type="project" value="UniProtKB-KW"/>
</dbReference>
<evidence type="ECO:0000259" key="3">
    <source>
        <dbReference type="Pfam" id="PF04389"/>
    </source>
</evidence>
<dbReference type="PANTHER" id="PTHR12147">
    <property type="entry name" value="METALLOPEPTIDASE M28 FAMILY MEMBER"/>
    <property type="match status" value="1"/>
</dbReference>
<accession>A0A497YN72</accession>
<dbReference type="Pfam" id="PF02225">
    <property type="entry name" value="PA"/>
    <property type="match status" value="1"/>
</dbReference>
<dbReference type="PANTHER" id="PTHR12147:SF26">
    <property type="entry name" value="PEPTIDASE M28 DOMAIN-CONTAINING PROTEIN"/>
    <property type="match status" value="1"/>
</dbReference>
<evidence type="ECO:0000256" key="1">
    <source>
        <dbReference type="SAM" id="SignalP"/>
    </source>
</evidence>
<feature type="chain" id="PRO_5019768781" evidence="1">
    <location>
        <begin position="23"/>
        <end position="448"/>
    </location>
</feature>
<feature type="domain" description="PA" evidence="2">
    <location>
        <begin position="144"/>
        <end position="219"/>
    </location>
</feature>
<organism evidence="4 5">
    <name type="scientific">Planococcus citreus</name>
    <dbReference type="NCBI Taxonomy" id="1373"/>
    <lineage>
        <taxon>Bacteria</taxon>
        <taxon>Bacillati</taxon>
        <taxon>Bacillota</taxon>
        <taxon>Bacilli</taxon>
        <taxon>Bacillales</taxon>
        <taxon>Caryophanaceae</taxon>
        <taxon>Planococcus</taxon>
    </lineage>
</organism>
<dbReference type="AlphaFoldDB" id="A0A497YN72"/>
<feature type="signal peptide" evidence="1">
    <location>
        <begin position="1"/>
        <end position="22"/>
    </location>
</feature>
<dbReference type="CDD" id="cd02133">
    <property type="entry name" value="PA_C5a_like"/>
    <property type="match status" value="1"/>
</dbReference>
<comment type="caution">
    <text evidence="4">The sequence shown here is derived from an EMBL/GenBank/DDBJ whole genome shotgun (WGS) entry which is preliminary data.</text>
</comment>
<dbReference type="Pfam" id="PF04389">
    <property type="entry name" value="Peptidase_M28"/>
    <property type="match status" value="1"/>
</dbReference>
<gene>
    <name evidence="4" type="ORF">DFR62_1398</name>
</gene>
<keyword evidence="4" id="KW-0645">Protease</keyword>
<dbReference type="Gene3D" id="3.50.30.30">
    <property type="match status" value="1"/>
</dbReference>
<keyword evidence="5" id="KW-1185">Reference proteome</keyword>
<dbReference type="Gene3D" id="3.40.630.10">
    <property type="entry name" value="Zn peptidases"/>
    <property type="match status" value="1"/>
</dbReference>
<evidence type="ECO:0000259" key="2">
    <source>
        <dbReference type="Pfam" id="PF02225"/>
    </source>
</evidence>
<evidence type="ECO:0000313" key="4">
    <source>
        <dbReference type="EMBL" id="RLJ91240.1"/>
    </source>
</evidence>
<dbReference type="SUPFAM" id="SSF53187">
    <property type="entry name" value="Zn-dependent exopeptidases"/>
    <property type="match status" value="1"/>
</dbReference>
<keyword evidence="4" id="KW-0031">Aminopeptidase</keyword>
<dbReference type="Proteomes" id="UP000280791">
    <property type="component" value="Unassembled WGS sequence"/>
</dbReference>
<evidence type="ECO:0000313" key="5">
    <source>
        <dbReference type="Proteomes" id="UP000280791"/>
    </source>
</evidence>
<dbReference type="InterPro" id="IPR007484">
    <property type="entry name" value="Peptidase_M28"/>
</dbReference>
<keyword evidence="4" id="KW-0378">Hydrolase</keyword>
<dbReference type="InterPro" id="IPR045175">
    <property type="entry name" value="M28_fam"/>
</dbReference>
<reference evidence="4 5" key="1">
    <citation type="submission" date="2018-10" db="EMBL/GenBank/DDBJ databases">
        <title>Genomic Encyclopedia of Type Strains, Phase IV (KMG-IV): sequencing the most valuable type-strain genomes for metagenomic binning, comparative biology and taxonomic classification.</title>
        <authorList>
            <person name="Goeker M."/>
        </authorList>
    </citation>
    <scope>NUCLEOTIDE SEQUENCE [LARGE SCALE GENOMIC DNA]</scope>
    <source>
        <strain evidence="4 5">DSM 20549</strain>
    </source>
</reference>
<proteinExistence type="predicted"/>
<dbReference type="InterPro" id="IPR046450">
    <property type="entry name" value="PA_dom_sf"/>
</dbReference>
<dbReference type="SUPFAM" id="SSF52025">
    <property type="entry name" value="PA domain"/>
    <property type="match status" value="1"/>
</dbReference>
<dbReference type="GO" id="GO:0008235">
    <property type="term" value="F:metalloexopeptidase activity"/>
    <property type="evidence" value="ECO:0007669"/>
    <property type="project" value="InterPro"/>
</dbReference>
<dbReference type="EMBL" id="RCCP01000001">
    <property type="protein sequence ID" value="RLJ91240.1"/>
    <property type="molecule type" value="Genomic_DNA"/>
</dbReference>
<dbReference type="InterPro" id="IPR003137">
    <property type="entry name" value="PA_domain"/>
</dbReference>
<name>A0A497YN72_9BACL</name>
<sequence>MKNMKWKTAFLSALLVTSSFYAAPTGLFEQQAAQAAPGKSGAAFDQKVIARIDQERMYEDVYHLTETIGPRVAGTEAEKETADFLEQRLESYGYEVEVQEFSIPNLVIGHLHTESGDEVLINIPSGSAATADAGLTAQLYDAGLGYPADFSADASGKIALIQRGGFTFAEKVKNAEAAGAAGVLIYNNIDQAGPLNPSLGGNEMAIPVGGITKASGEALKTDVLAADATVTLTVQAFEGATSENIIATRTPKKGGSDGIVHVSAHYDSVPFAAGASDNASGTAVALEIARVLKSYPIDEEVRFVFVGAEEIGLLGSRHYVSELTEDEVARSIGNFNMDMVGTSWDNATAIYMNTLDGQANIVTETAKATGERIGTPSELILYQRGSSDHVPFYEAGIPAVNFIRREPGTANLEPYYHTPLDTIEFISAERLKEAGDLVGASVYQLIRK</sequence>
<keyword evidence="1" id="KW-0732">Signal</keyword>
<protein>
    <submittedName>
        <fullName evidence="4">Aminopeptidase YwaD</fullName>
    </submittedName>
</protein>
<dbReference type="GO" id="GO:0006508">
    <property type="term" value="P:proteolysis"/>
    <property type="evidence" value="ECO:0007669"/>
    <property type="project" value="InterPro"/>
</dbReference>
<feature type="domain" description="Peptidase M28" evidence="3">
    <location>
        <begin position="244"/>
        <end position="440"/>
    </location>
</feature>